<dbReference type="InterPro" id="IPR004625">
    <property type="entry name" value="PyrdxlKinase"/>
</dbReference>
<dbReference type="CDD" id="cd01173">
    <property type="entry name" value="pyridoxal_pyridoxamine_kinase"/>
    <property type="match status" value="1"/>
</dbReference>
<dbReference type="NCBIfam" id="TIGR00687">
    <property type="entry name" value="pyridox_kin"/>
    <property type="match status" value="1"/>
</dbReference>
<gene>
    <name evidence="7" type="primary">pdxK</name>
    <name evidence="7" type="synonym">thiJ</name>
    <name evidence="7" type="ORF">H0A72_18345</name>
</gene>
<accession>A0A853G526</accession>
<evidence type="ECO:0000256" key="4">
    <source>
        <dbReference type="ARBA" id="ARBA00022777"/>
    </source>
</evidence>
<dbReference type="SUPFAM" id="SSF53613">
    <property type="entry name" value="Ribokinase-like"/>
    <property type="match status" value="1"/>
</dbReference>
<comment type="caution">
    <text evidence="7">The sequence shown here is derived from an EMBL/GenBank/DDBJ whole genome shotgun (WGS) entry which is preliminary data.</text>
</comment>
<dbReference type="GO" id="GO:0008902">
    <property type="term" value="F:hydroxymethylpyrimidine kinase activity"/>
    <property type="evidence" value="ECO:0007669"/>
    <property type="project" value="TreeGrafter"/>
</dbReference>
<dbReference type="Proteomes" id="UP000559809">
    <property type="component" value="Unassembled WGS sequence"/>
</dbReference>
<evidence type="ECO:0000256" key="5">
    <source>
        <dbReference type="ARBA" id="ARBA00022840"/>
    </source>
</evidence>
<dbReference type="GO" id="GO:0005829">
    <property type="term" value="C:cytosol"/>
    <property type="evidence" value="ECO:0007669"/>
    <property type="project" value="TreeGrafter"/>
</dbReference>
<proteinExistence type="predicted"/>
<organism evidence="7 8">
    <name type="scientific">Parapusillimonas granuli</name>
    <dbReference type="NCBI Taxonomy" id="380911"/>
    <lineage>
        <taxon>Bacteria</taxon>
        <taxon>Pseudomonadati</taxon>
        <taxon>Pseudomonadota</taxon>
        <taxon>Betaproteobacteria</taxon>
        <taxon>Burkholderiales</taxon>
        <taxon>Alcaligenaceae</taxon>
        <taxon>Parapusillimonas</taxon>
    </lineage>
</organism>
<dbReference type="PANTHER" id="PTHR10534:SF15">
    <property type="entry name" value="PYRIDOXINE_PYRIDOXAL_PYRIDOXAMINE KINASE"/>
    <property type="match status" value="1"/>
</dbReference>
<dbReference type="InterPro" id="IPR013749">
    <property type="entry name" value="PM/HMP-P_kinase-1"/>
</dbReference>
<dbReference type="RefSeq" id="WP_180066095.1">
    <property type="nucleotide sequence ID" value="NZ_JACCEM010000010.1"/>
</dbReference>
<evidence type="ECO:0000256" key="3">
    <source>
        <dbReference type="ARBA" id="ARBA00022741"/>
    </source>
</evidence>
<keyword evidence="4 7" id="KW-0418">Kinase</keyword>
<dbReference type="InterPro" id="IPR029056">
    <property type="entry name" value="Ribokinase-like"/>
</dbReference>
<evidence type="ECO:0000259" key="6">
    <source>
        <dbReference type="Pfam" id="PF08543"/>
    </source>
</evidence>
<feature type="domain" description="Pyridoxamine kinase/Phosphomethylpyrimidine kinase" evidence="6">
    <location>
        <begin position="97"/>
        <end position="269"/>
    </location>
</feature>
<dbReference type="PANTHER" id="PTHR10534">
    <property type="entry name" value="PYRIDOXAL KINASE"/>
    <property type="match status" value="1"/>
</dbReference>
<sequence length="311" mass="33779">MTEEASLSALRPLRLEVVSVQSQVVYGRVGNNVAVPTLERLGLSVAAVPTVVFSNTPHYPTLHGGALPIEWFDGYLRDLLARGALHALRVILVGYLGNLAQAQALARWARALLKERADLRIVIDPVMGDLDHGIYVDPNLVDVYRRDLLPLADGLTPNGFELAHLTGLAVNDVESVVTAARTLLTGRIQWVAVTSAVPDTWAQDEMQVVLVTRKQAEVITHPRIHATPKGTGDLFCATLTGHWVNGVGLPEAVAQACRQVVHALRHTEQAQCAELLLPSGANSYDNDAIYVREFIFASASSHAESDLRIFP</sequence>
<keyword evidence="3" id="KW-0547">Nucleotide-binding</keyword>
<keyword evidence="2 7" id="KW-0808">Transferase</keyword>
<protein>
    <recommendedName>
        <fullName evidence="1">pyridoxal kinase</fullName>
        <ecNumber evidence="1">2.7.1.35</ecNumber>
    </recommendedName>
</protein>
<name>A0A853G526_9BURK</name>
<dbReference type="Pfam" id="PF08543">
    <property type="entry name" value="Phos_pyr_kin"/>
    <property type="match status" value="1"/>
</dbReference>
<evidence type="ECO:0000256" key="2">
    <source>
        <dbReference type="ARBA" id="ARBA00022679"/>
    </source>
</evidence>
<evidence type="ECO:0000313" key="8">
    <source>
        <dbReference type="Proteomes" id="UP000559809"/>
    </source>
</evidence>
<evidence type="ECO:0000256" key="1">
    <source>
        <dbReference type="ARBA" id="ARBA00012104"/>
    </source>
</evidence>
<evidence type="ECO:0000313" key="7">
    <source>
        <dbReference type="EMBL" id="NYT51277.1"/>
    </source>
</evidence>
<dbReference type="NCBIfam" id="NF006034">
    <property type="entry name" value="PRK08176.1"/>
    <property type="match status" value="1"/>
</dbReference>
<dbReference type="Gene3D" id="3.40.1190.20">
    <property type="match status" value="1"/>
</dbReference>
<dbReference type="EC" id="2.7.1.35" evidence="1"/>
<dbReference type="GO" id="GO:0009443">
    <property type="term" value="P:pyridoxal 5'-phosphate salvage"/>
    <property type="evidence" value="ECO:0007669"/>
    <property type="project" value="InterPro"/>
</dbReference>
<dbReference type="AlphaFoldDB" id="A0A853G526"/>
<keyword evidence="5" id="KW-0067">ATP-binding</keyword>
<dbReference type="GO" id="GO:0008478">
    <property type="term" value="F:pyridoxal kinase activity"/>
    <property type="evidence" value="ECO:0007669"/>
    <property type="project" value="UniProtKB-EC"/>
</dbReference>
<dbReference type="GO" id="GO:0005524">
    <property type="term" value="F:ATP binding"/>
    <property type="evidence" value="ECO:0007669"/>
    <property type="project" value="UniProtKB-KW"/>
</dbReference>
<reference evidence="7 8" key="1">
    <citation type="submission" date="2020-07" db="EMBL/GenBank/DDBJ databases">
        <title>Taxonomic revisions and descriptions of new bacterial species based on genomic comparisons in the high-G+C-content subgroup of the family Alcaligenaceae.</title>
        <authorList>
            <person name="Szabo A."/>
            <person name="Felfoldi T."/>
        </authorList>
    </citation>
    <scope>NUCLEOTIDE SEQUENCE [LARGE SCALE GENOMIC DNA]</scope>
    <source>
        <strain evidence="7 8">LMG 24012</strain>
    </source>
</reference>
<dbReference type="EMBL" id="JACCEM010000010">
    <property type="protein sequence ID" value="NYT51277.1"/>
    <property type="molecule type" value="Genomic_DNA"/>
</dbReference>
<keyword evidence="8" id="KW-1185">Reference proteome</keyword>